<evidence type="ECO:0000256" key="1">
    <source>
        <dbReference type="SAM" id="Phobius"/>
    </source>
</evidence>
<accession>A0ABR3B1A5</accession>
<feature type="transmembrane region" description="Helical" evidence="1">
    <location>
        <begin position="40"/>
        <end position="58"/>
    </location>
</feature>
<organism evidence="2 3">
    <name type="scientific">Phycomyces blakesleeanus</name>
    <dbReference type="NCBI Taxonomy" id="4837"/>
    <lineage>
        <taxon>Eukaryota</taxon>
        <taxon>Fungi</taxon>
        <taxon>Fungi incertae sedis</taxon>
        <taxon>Mucoromycota</taxon>
        <taxon>Mucoromycotina</taxon>
        <taxon>Mucoromycetes</taxon>
        <taxon>Mucorales</taxon>
        <taxon>Phycomycetaceae</taxon>
        <taxon>Phycomyces</taxon>
    </lineage>
</organism>
<gene>
    <name evidence="2" type="ORF">J3Q64DRAFT_1740473</name>
</gene>
<keyword evidence="3" id="KW-1185">Reference proteome</keyword>
<dbReference type="Proteomes" id="UP001448207">
    <property type="component" value="Unassembled WGS sequence"/>
</dbReference>
<comment type="caution">
    <text evidence="2">The sequence shown here is derived from an EMBL/GenBank/DDBJ whole genome shotgun (WGS) entry which is preliminary data.</text>
</comment>
<sequence length="77" mass="9463">MSLSFSFSFFNPGFFLFLFSDIHIFFTIAFFFYSLYILCFLFYSYALFFLFPPFFYFVHTAKRTQNIHTHFYSSKIK</sequence>
<keyword evidence="1" id="KW-0812">Transmembrane</keyword>
<protein>
    <submittedName>
        <fullName evidence="2">Uncharacterized protein</fullName>
    </submittedName>
</protein>
<dbReference type="EMBL" id="JBCLYO010000008">
    <property type="protein sequence ID" value="KAL0086531.1"/>
    <property type="molecule type" value="Genomic_DNA"/>
</dbReference>
<name>A0ABR3B1A5_PHYBL</name>
<keyword evidence="1" id="KW-1133">Transmembrane helix</keyword>
<keyword evidence="1" id="KW-0472">Membrane</keyword>
<evidence type="ECO:0000313" key="2">
    <source>
        <dbReference type="EMBL" id="KAL0086531.1"/>
    </source>
</evidence>
<feature type="transmembrane region" description="Helical" evidence="1">
    <location>
        <begin position="12"/>
        <end position="34"/>
    </location>
</feature>
<proteinExistence type="predicted"/>
<reference evidence="2 3" key="1">
    <citation type="submission" date="2024-04" db="EMBL/GenBank/DDBJ databases">
        <title>Symmetric and asymmetric DNA N6-adenine methylation regulates different biological responses in Mucorales.</title>
        <authorList>
            <consortium name="Lawrence Berkeley National Laboratory"/>
            <person name="Lax C."/>
            <person name="Mondo S.J."/>
            <person name="Osorio-Concepcion M."/>
            <person name="Muszewska A."/>
            <person name="Corrochano-Luque M."/>
            <person name="Gutierrez G."/>
            <person name="Riley R."/>
            <person name="Lipzen A."/>
            <person name="Guo J."/>
            <person name="Hundley H."/>
            <person name="Amirebrahimi M."/>
            <person name="Ng V."/>
            <person name="Lorenzo-Gutierrez D."/>
            <person name="Binder U."/>
            <person name="Yang J."/>
            <person name="Song Y."/>
            <person name="Canovas D."/>
            <person name="Navarro E."/>
            <person name="Freitag M."/>
            <person name="Gabaldon T."/>
            <person name="Grigoriev I.V."/>
            <person name="Corrochano L.M."/>
            <person name="Nicolas F.E."/>
            <person name="Garre V."/>
        </authorList>
    </citation>
    <scope>NUCLEOTIDE SEQUENCE [LARGE SCALE GENOMIC DNA]</scope>
    <source>
        <strain evidence="2 3">L51</strain>
    </source>
</reference>
<evidence type="ECO:0000313" key="3">
    <source>
        <dbReference type="Proteomes" id="UP001448207"/>
    </source>
</evidence>